<feature type="compositionally biased region" description="Basic and acidic residues" evidence="1">
    <location>
        <begin position="207"/>
        <end position="224"/>
    </location>
</feature>
<dbReference type="OrthoDB" id="10596552at2759"/>
<feature type="compositionally biased region" description="Basic and acidic residues" evidence="1">
    <location>
        <begin position="22"/>
        <end position="63"/>
    </location>
</feature>
<feature type="region of interest" description="Disordered" evidence="1">
    <location>
        <begin position="1"/>
        <end position="126"/>
    </location>
</feature>
<feature type="compositionally biased region" description="Basic and acidic residues" evidence="1">
    <location>
        <begin position="70"/>
        <end position="106"/>
    </location>
</feature>
<organism evidence="2 3">
    <name type="scientific">Trifolium subterraneum</name>
    <name type="common">Subterranean clover</name>
    <dbReference type="NCBI Taxonomy" id="3900"/>
    <lineage>
        <taxon>Eukaryota</taxon>
        <taxon>Viridiplantae</taxon>
        <taxon>Streptophyta</taxon>
        <taxon>Embryophyta</taxon>
        <taxon>Tracheophyta</taxon>
        <taxon>Spermatophyta</taxon>
        <taxon>Magnoliopsida</taxon>
        <taxon>eudicotyledons</taxon>
        <taxon>Gunneridae</taxon>
        <taxon>Pentapetalae</taxon>
        <taxon>rosids</taxon>
        <taxon>fabids</taxon>
        <taxon>Fabales</taxon>
        <taxon>Fabaceae</taxon>
        <taxon>Papilionoideae</taxon>
        <taxon>50 kb inversion clade</taxon>
        <taxon>NPAAA clade</taxon>
        <taxon>Hologalegina</taxon>
        <taxon>IRL clade</taxon>
        <taxon>Trifolieae</taxon>
        <taxon>Trifolium</taxon>
    </lineage>
</organism>
<proteinExistence type="predicted"/>
<sequence length="231" mass="25442">MSSPSSISQAPLTEVSTKRHSIYQEKEAAKKSKPETTKAENEVDEKQQVESTKAEKEVAEKQNAESNDEVDVKQKVETTKAAENEVAEKQQVESTKAEKEVAEKQNAESTEDEVDSTDDEVDSTDDEVYIDYEADPVAYETRLFSIPSPDWEDTFFASFSSTDGEEGEGLTCPSASPVDKSEASFSRRFNKDSDDATSRPSLAYSEEPSKVGEERVGGKKKESEVVGPQAD</sequence>
<protein>
    <submittedName>
        <fullName evidence="2">Uncharacterized protein</fullName>
    </submittedName>
</protein>
<feature type="region of interest" description="Disordered" evidence="1">
    <location>
        <begin position="156"/>
        <end position="231"/>
    </location>
</feature>
<dbReference type="Proteomes" id="UP000242715">
    <property type="component" value="Unassembled WGS sequence"/>
</dbReference>
<feature type="compositionally biased region" description="Polar residues" evidence="1">
    <location>
        <begin position="1"/>
        <end position="15"/>
    </location>
</feature>
<evidence type="ECO:0000313" key="3">
    <source>
        <dbReference type="Proteomes" id="UP000242715"/>
    </source>
</evidence>
<gene>
    <name evidence="2" type="ORF">TSUD_356640</name>
</gene>
<dbReference type="AlphaFoldDB" id="A0A2Z6M7I0"/>
<evidence type="ECO:0000256" key="1">
    <source>
        <dbReference type="SAM" id="MobiDB-lite"/>
    </source>
</evidence>
<keyword evidence="3" id="KW-1185">Reference proteome</keyword>
<accession>A0A2Z6M7I0</accession>
<feature type="compositionally biased region" description="Acidic residues" evidence="1">
    <location>
        <begin position="109"/>
        <end position="126"/>
    </location>
</feature>
<dbReference type="EMBL" id="DF973353">
    <property type="protein sequence ID" value="GAU27428.1"/>
    <property type="molecule type" value="Genomic_DNA"/>
</dbReference>
<name>A0A2Z6M7I0_TRISU</name>
<evidence type="ECO:0000313" key="2">
    <source>
        <dbReference type="EMBL" id="GAU27428.1"/>
    </source>
</evidence>
<reference evidence="3" key="1">
    <citation type="journal article" date="2017" name="Front. Plant Sci.">
        <title>Climate Clever Clovers: New Paradigm to Reduce the Environmental Footprint of Ruminants by Breeding Low Methanogenic Forages Utilizing Haplotype Variation.</title>
        <authorList>
            <person name="Kaur P."/>
            <person name="Appels R."/>
            <person name="Bayer P.E."/>
            <person name="Keeble-Gagnere G."/>
            <person name="Wang J."/>
            <person name="Hirakawa H."/>
            <person name="Shirasawa K."/>
            <person name="Vercoe P."/>
            <person name="Stefanova K."/>
            <person name="Durmic Z."/>
            <person name="Nichols P."/>
            <person name="Revell C."/>
            <person name="Isobe S.N."/>
            <person name="Edwards D."/>
            <person name="Erskine W."/>
        </authorList>
    </citation>
    <scope>NUCLEOTIDE SEQUENCE [LARGE SCALE GENOMIC DNA]</scope>
    <source>
        <strain evidence="3">cv. Daliak</strain>
    </source>
</reference>